<evidence type="ECO:0000313" key="2">
    <source>
        <dbReference type="EMBL" id="MEQ2210653.1"/>
    </source>
</evidence>
<evidence type="ECO:0000259" key="1">
    <source>
        <dbReference type="PROSITE" id="PS50835"/>
    </source>
</evidence>
<protein>
    <recommendedName>
        <fullName evidence="1">Ig-like domain-containing protein</fullName>
    </recommendedName>
</protein>
<dbReference type="InterPro" id="IPR007110">
    <property type="entry name" value="Ig-like_dom"/>
</dbReference>
<accession>A0ABV0RT15</accession>
<dbReference type="EMBL" id="JAHRIN010054000">
    <property type="protein sequence ID" value="MEQ2210653.1"/>
    <property type="molecule type" value="Genomic_DNA"/>
</dbReference>
<sequence length="123" mass="13541">MYTRCTATATETTVFIFLPVSPSRPEADPTKDGDVTLICSLERFSGLGLCPENNLLWVDETGTGLTAEGVGYKFRRPKSCASSLTVQHQSGTNRTYTCRFVVEDSVKVEAHYTAVFKGMMAFK</sequence>
<proteinExistence type="predicted"/>
<organism evidence="2 3">
    <name type="scientific">Xenoophorus captivus</name>
    <dbReference type="NCBI Taxonomy" id="1517983"/>
    <lineage>
        <taxon>Eukaryota</taxon>
        <taxon>Metazoa</taxon>
        <taxon>Chordata</taxon>
        <taxon>Craniata</taxon>
        <taxon>Vertebrata</taxon>
        <taxon>Euteleostomi</taxon>
        <taxon>Actinopterygii</taxon>
        <taxon>Neopterygii</taxon>
        <taxon>Teleostei</taxon>
        <taxon>Neoteleostei</taxon>
        <taxon>Acanthomorphata</taxon>
        <taxon>Ovalentaria</taxon>
        <taxon>Atherinomorphae</taxon>
        <taxon>Cyprinodontiformes</taxon>
        <taxon>Goodeidae</taxon>
        <taxon>Xenoophorus</taxon>
    </lineage>
</organism>
<keyword evidence="3" id="KW-1185">Reference proteome</keyword>
<dbReference type="Proteomes" id="UP001434883">
    <property type="component" value="Unassembled WGS sequence"/>
</dbReference>
<dbReference type="PROSITE" id="PS50835">
    <property type="entry name" value="IG_LIKE"/>
    <property type="match status" value="1"/>
</dbReference>
<name>A0ABV0RT15_9TELE</name>
<feature type="domain" description="Ig-like" evidence="1">
    <location>
        <begin position="19"/>
        <end position="109"/>
    </location>
</feature>
<reference evidence="2 3" key="1">
    <citation type="submission" date="2021-06" db="EMBL/GenBank/DDBJ databases">
        <authorList>
            <person name="Palmer J.M."/>
        </authorList>
    </citation>
    <scope>NUCLEOTIDE SEQUENCE [LARGE SCALE GENOMIC DNA]</scope>
    <source>
        <strain evidence="2 3">XC_2019</strain>
        <tissue evidence="2">Muscle</tissue>
    </source>
</reference>
<gene>
    <name evidence="2" type="ORF">XENOCAPTIV_017220</name>
</gene>
<comment type="caution">
    <text evidence="2">The sequence shown here is derived from an EMBL/GenBank/DDBJ whole genome shotgun (WGS) entry which is preliminary data.</text>
</comment>
<evidence type="ECO:0000313" key="3">
    <source>
        <dbReference type="Proteomes" id="UP001434883"/>
    </source>
</evidence>